<dbReference type="PANTHER" id="PTHR33577:SF9">
    <property type="entry name" value="PEROXIDASE STCC"/>
    <property type="match status" value="1"/>
</dbReference>
<comment type="cofactor">
    <cofactor evidence="1">
        <name>heme b</name>
        <dbReference type="ChEBI" id="CHEBI:60344"/>
    </cofactor>
</comment>
<evidence type="ECO:0000256" key="6">
    <source>
        <dbReference type="ARBA" id="ARBA00023004"/>
    </source>
</evidence>
<evidence type="ECO:0000256" key="5">
    <source>
        <dbReference type="ARBA" id="ARBA00023002"/>
    </source>
</evidence>
<proteinExistence type="inferred from homology"/>
<evidence type="ECO:0000313" key="9">
    <source>
        <dbReference type="EMBL" id="KAG7442604.1"/>
    </source>
</evidence>
<dbReference type="PROSITE" id="PS51405">
    <property type="entry name" value="HEME_HALOPEROXIDASE"/>
    <property type="match status" value="1"/>
</dbReference>
<dbReference type="SUPFAM" id="SSF47571">
    <property type="entry name" value="Cloroperoxidase"/>
    <property type="match status" value="1"/>
</dbReference>
<comment type="similarity">
    <text evidence="7">Belongs to the chloroperoxidase family.</text>
</comment>
<dbReference type="GeneID" id="66109327"/>
<dbReference type="OrthoDB" id="407298at2759"/>
<evidence type="ECO:0000256" key="4">
    <source>
        <dbReference type="ARBA" id="ARBA00022723"/>
    </source>
</evidence>
<keyword evidence="4" id="KW-0479">Metal-binding</keyword>
<gene>
    <name evidence="9" type="ORF">BT62DRAFT_935907</name>
</gene>
<dbReference type="InterPro" id="IPR000028">
    <property type="entry name" value="Chloroperoxidase"/>
</dbReference>
<keyword evidence="10" id="KW-1185">Reference proteome</keyword>
<keyword evidence="3" id="KW-0349">Heme</keyword>
<reference evidence="9" key="1">
    <citation type="submission" date="2020-11" db="EMBL/GenBank/DDBJ databases">
        <title>Adaptations for nitrogen fixation in a non-lichenized fungal sporocarp promotes dispersal by wood-feeding termites.</title>
        <authorList>
            <consortium name="DOE Joint Genome Institute"/>
            <person name="Koch R.A."/>
            <person name="Yoon G."/>
            <person name="Arayal U."/>
            <person name="Lail K."/>
            <person name="Amirebrahimi M."/>
            <person name="Labutti K."/>
            <person name="Lipzen A."/>
            <person name="Riley R."/>
            <person name="Barry K."/>
            <person name="Henrissat B."/>
            <person name="Grigoriev I.V."/>
            <person name="Herr J.R."/>
            <person name="Aime M.C."/>
        </authorList>
    </citation>
    <scope>NUCLEOTIDE SEQUENCE</scope>
    <source>
        <strain evidence="9">MCA 3950</strain>
    </source>
</reference>
<dbReference type="GO" id="GO:0004601">
    <property type="term" value="F:peroxidase activity"/>
    <property type="evidence" value="ECO:0007669"/>
    <property type="project" value="UniProtKB-KW"/>
</dbReference>
<dbReference type="RefSeq" id="XP_043036104.1">
    <property type="nucleotide sequence ID" value="XM_043187030.1"/>
</dbReference>
<dbReference type="Gene3D" id="1.10.489.10">
    <property type="entry name" value="Chloroperoxidase-like"/>
    <property type="match status" value="1"/>
</dbReference>
<dbReference type="GO" id="GO:0046872">
    <property type="term" value="F:metal ion binding"/>
    <property type="evidence" value="ECO:0007669"/>
    <property type="project" value="UniProtKB-KW"/>
</dbReference>
<comment type="caution">
    <text evidence="9">The sequence shown here is derived from an EMBL/GenBank/DDBJ whole genome shotgun (WGS) entry which is preliminary data.</text>
</comment>
<sequence>MIFNAGLEGFNVDPSILILSAKVGLLTTEAPDSVTLDDLKLHGTIEHDASLPRSDYLLGYNLHFNETIYTTLTQSNPGVDYFNATSVGQVQKQRLADDTLANPRYHQCHQGVHDTHPRVCALSECDG</sequence>
<organism evidence="9 10">
    <name type="scientific">Guyanagaster necrorhizus</name>
    <dbReference type="NCBI Taxonomy" id="856835"/>
    <lineage>
        <taxon>Eukaryota</taxon>
        <taxon>Fungi</taxon>
        <taxon>Dikarya</taxon>
        <taxon>Basidiomycota</taxon>
        <taxon>Agaricomycotina</taxon>
        <taxon>Agaricomycetes</taxon>
        <taxon>Agaricomycetidae</taxon>
        <taxon>Agaricales</taxon>
        <taxon>Marasmiineae</taxon>
        <taxon>Physalacriaceae</taxon>
        <taxon>Guyanagaster</taxon>
    </lineage>
</organism>
<dbReference type="InterPro" id="IPR036851">
    <property type="entry name" value="Chloroperoxidase-like_sf"/>
</dbReference>
<feature type="domain" description="Heme haloperoxidase family profile" evidence="8">
    <location>
        <begin position="1"/>
        <end position="127"/>
    </location>
</feature>
<accession>A0A9P7VMG8</accession>
<evidence type="ECO:0000256" key="7">
    <source>
        <dbReference type="ARBA" id="ARBA00025795"/>
    </source>
</evidence>
<evidence type="ECO:0000259" key="8">
    <source>
        <dbReference type="PROSITE" id="PS51405"/>
    </source>
</evidence>
<evidence type="ECO:0000256" key="1">
    <source>
        <dbReference type="ARBA" id="ARBA00001970"/>
    </source>
</evidence>
<keyword evidence="6" id="KW-0408">Iron</keyword>
<protein>
    <recommendedName>
        <fullName evidence="8">Heme haloperoxidase family profile domain-containing protein</fullName>
    </recommendedName>
</protein>
<dbReference type="AlphaFoldDB" id="A0A9P7VMG8"/>
<dbReference type="PANTHER" id="PTHR33577">
    <property type="entry name" value="STERIGMATOCYSTIN BIOSYNTHESIS PEROXIDASE STCC-RELATED"/>
    <property type="match status" value="1"/>
</dbReference>
<keyword evidence="2" id="KW-0575">Peroxidase</keyword>
<dbReference type="Proteomes" id="UP000812287">
    <property type="component" value="Unassembled WGS sequence"/>
</dbReference>
<name>A0A9P7VMG8_9AGAR</name>
<dbReference type="Pfam" id="PF01328">
    <property type="entry name" value="Peroxidase_2"/>
    <property type="match status" value="1"/>
</dbReference>
<evidence type="ECO:0000256" key="2">
    <source>
        <dbReference type="ARBA" id="ARBA00022559"/>
    </source>
</evidence>
<dbReference type="EMBL" id="MU250550">
    <property type="protein sequence ID" value="KAG7442604.1"/>
    <property type="molecule type" value="Genomic_DNA"/>
</dbReference>
<evidence type="ECO:0000313" key="10">
    <source>
        <dbReference type="Proteomes" id="UP000812287"/>
    </source>
</evidence>
<evidence type="ECO:0000256" key="3">
    <source>
        <dbReference type="ARBA" id="ARBA00022617"/>
    </source>
</evidence>
<keyword evidence="5" id="KW-0560">Oxidoreductase</keyword>